<dbReference type="Gene3D" id="1.10.510.10">
    <property type="entry name" value="Transferase(Phosphotransferase) domain 1"/>
    <property type="match status" value="2"/>
</dbReference>
<protein>
    <recommendedName>
        <fullName evidence="9">Protein kinase domain-containing protein</fullName>
    </recommendedName>
</protein>
<evidence type="ECO:0000256" key="8">
    <source>
        <dbReference type="SAM" id="Phobius"/>
    </source>
</evidence>
<keyword evidence="4" id="KW-0067">ATP-binding</keyword>
<accession>A0A2P6V179</accession>
<evidence type="ECO:0000256" key="5">
    <source>
        <dbReference type="ARBA" id="ARBA00022989"/>
    </source>
</evidence>
<dbReference type="STRING" id="554055.A0A2P6V179"/>
<dbReference type="SMART" id="SM00220">
    <property type="entry name" value="S_TKc"/>
    <property type="match status" value="2"/>
</dbReference>
<dbReference type="PROSITE" id="PS50011">
    <property type="entry name" value="PROTEIN_KINASE_DOM"/>
    <property type="match status" value="2"/>
</dbReference>
<dbReference type="GO" id="GO:0005737">
    <property type="term" value="C:cytoplasm"/>
    <property type="evidence" value="ECO:0007669"/>
    <property type="project" value="TreeGrafter"/>
</dbReference>
<sequence>MAALPRRLWQPQLVRLGSICGVLFFFTLIGAEGVPPVLSDRSLPAAAAAAAVGGDAAAAAAAAAAELPSSMTALGAPPYRYVLFHFAFITITKRSLNLALALSGLTFAALQSASLCLVTTPPEAMATGVGRALRPLGLLGVPVRELVLTMLLALRFMATVFEEARNLCLGLAARGIDWRQQGLRGAMAISVGIASKLFGNLMARCDSIAISMTARGFQGPAEHEMRAALPPAPAAARARRWAADAALLLAWEPQARSSGRFGARHSGRMQQQKPEPLTHHAKYQKVKDLNSGTFGFVQLALDRTTGRNVAIKFIERGDKVTKYVEREIINHRQLVHPHIVQFKEVFLTTQHLAIAMEYAAGGDMFEYVVRKGGLRESEARWFFQQLIVAVDYIHRMGVANRDIKLENTLLDGSPRPLIKICDFGYSKHEKYQSASGSRVGTPAYLAPEVIMTTKGKTYDGKVADIWSCGVMLYVMLVGAYPFERPEDKHDNQKLQKMIQRILRVEYDWPAHIKLSPECRDLMSRILVADPAKRISIHEIQDHPWYMKDLPPGVKEMNDNMRMPPAGSQTEAEIRSVVQEAQKSSAMNPAGWEDDYIDDTMDAENYESSFDDCSKRALRVQGAAFPACWPPIAAKRTTRHTHTMAAPAPAGCTSPETDDTLLDGHPRYKQIRYLNRGAYGFVILAHDNATEEEVALKFIKRGPQHITKYVDREIANHMRLRHPHIIALHEVFLTKTHLVLAMEYAAGGDLFRYVSTRRGLPEDEARWFFQQLMVAVDYCHRMGVTSRDIKLENTLLDGGQWPLIKLADFGFSKDPKQQSEAKTRVGTPAYLAPEVIAAQPGRSYNAERVDIWSCGVLLYVMVVGRYPFGLPSDAALDPMRRLSRMMERTMRAEFSFPEDKPLSDGVKDLIRRILVQDPNKRLTLHDIQEHPWFMQGLEPGALSFNDAIVQESLLSQPTPDMLAEVHSIVQEALNDLGAEGAPQAGAEAAQQQQQRGGEGYDVPGHDTMLISEELSAWTGDS</sequence>
<feature type="region of interest" description="Disordered" evidence="7">
    <location>
        <begin position="980"/>
        <end position="1004"/>
    </location>
</feature>
<feature type="domain" description="Protein kinase" evidence="9">
    <location>
        <begin position="667"/>
        <end position="932"/>
    </location>
</feature>
<comment type="subcellular location">
    <subcellularLocation>
        <location evidence="1">Membrane</location>
        <topology evidence="1">Multi-pass membrane protein</topology>
    </subcellularLocation>
</comment>
<evidence type="ECO:0000313" key="10">
    <source>
        <dbReference type="EMBL" id="PSC67849.1"/>
    </source>
</evidence>
<dbReference type="InterPro" id="IPR011009">
    <property type="entry name" value="Kinase-like_dom_sf"/>
</dbReference>
<dbReference type="SUPFAM" id="SSF56112">
    <property type="entry name" value="Protein kinase-like (PK-like)"/>
    <property type="match status" value="2"/>
</dbReference>
<evidence type="ECO:0000259" key="9">
    <source>
        <dbReference type="PROSITE" id="PS50011"/>
    </source>
</evidence>
<keyword evidence="2 8" id="KW-0812">Transmembrane</keyword>
<feature type="domain" description="Protein kinase" evidence="9">
    <location>
        <begin position="283"/>
        <end position="545"/>
    </location>
</feature>
<evidence type="ECO:0000256" key="6">
    <source>
        <dbReference type="ARBA" id="ARBA00023136"/>
    </source>
</evidence>
<dbReference type="FunFam" id="1.10.510.10:FF:000571">
    <property type="entry name" value="Maternal embryonic leucine zipper kinase"/>
    <property type="match status" value="1"/>
</dbReference>
<keyword evidence="6 8" id="KW-0472">Membrane</keyword>
<keyword evidence="11" id="KW-1185">Reference proteome</keyword>
<dbReference type="CDD" id="cd16914">
    <property type="entry name" value="EcfT"/>
    <property type="match status" value="1"/>
</dbReference>
<proteinExistence type="predicted"/>
<dbReference type="FunFam" id="3.30.200.20:FF:001075">
    <property type="entry name" value="Snf1-like protein kinase"/>
    <property type="match status" value="1"/>
</dbReference>
<gene>
    <name evidence="10" type="ORF">C2E20_8527</name>
</gene>
<keyword evidence="3" id="KW-0547">Nucleotide-binding</keyword>
<evidence type="ECO:0000256" key="3">
    <source>
        <dbReference type="ARBA" id="ARBA00022741"/>
    </source>
</evidence>
<dbReference type="GO" id="GO:0035556">
    <property type="term" value="P:intracellular signal transduction"/>
    <property type="evidence" value="ECO:0007669"/>
    <property type="project" value="TreeGrafter"/>
</dbReference>
<feature type="compositionally biased region" description="Low complexity" evidence="7">
    <location>
        <begin position="980"/>
        <end position="994"/>
    </location>
</feature>
<dbReference type="FunFam" id="1.10.510.10:FF:000132">
    <property type="entry name" value="Serine/threonine-protein kinase SRK2A"/>
    <property type="match status" value="1"/>
</dbReference>
<evidence type="ECO:0000256" key="1">
    <source>
        <dbReference type="ARBA" id="ARBA00004141"/>
    </source>
</evidence>
<dbReference type="GO" id="GO:0005886">
    <property type="term" value="C:plasma membrane"/>
    <property type="evidence" value="ECO:0007669"/>
    <property type="project" value="UniProtKB-ARBA"/>
</dbReference>
<evidence type="ECO:0000256" key="4">
    <source>
        <dbReference type="ARBA" id="ARBA00022840"/>
    </source>
</evidence>
<dbReference type="Pfam" id="PF00069">
    <property type="entry name" value="Pkinase"/>
    <property type="match status" value="2"/>
</dbReference>
<dbReference type="GO" id="GO:0004674">
    <property type="term" value="F:protein serine/threonine kinase activity"/>
    <property type="evidence" value="ECO:0007669"/>
    <property type="project" value="TreeGrafter"/>
</dbReference>
<dbReference type="AlphaFoldDB" id="A0A2P6V179"/>
<name>A0A2P6V179_9CHLO</name>
<keyword evidence="5 8" id="KW-1133">Transmembrane helix</keyword>
<reference evidence="10 11" key="1">
    <citation type="journal article" date="2018" name="Plant J.">
        <title>Genome sequences of Chlorella sorokiniana UTEX 1602 and Micractinium conductrix SAG 241.80: implications to maltose excretion by a green alga.</title>
        <authorList>
            <person name="Arriola M.B."/>
            <person name="Velmurugan N."/>
            <person name="Zhang Y."/>
            <person name="Plunkett M.H."/>
            <person name="Hondzo H."/>
            <person name="Barney B.M."/>
        </authorList>
    </citation>
    <scope>NUCLEOTIDE SEQUENCE [LARGE SCALE GENOMIC DNA]</scope>
    <source>
        <strain evidence="10 11">SAG 241.80</strain>
    </source>
</reference>
<dbReference type="Gene3D" id="3.30.200.20">
    <property type="entry name" value="Phosphorylase Kinase, domain 1"/>
    <property type="match status" value="1"/>
</dbReference>
<comment type="caution">
    <text evidence="10">The sequence shown here is derived from an EMBL/GenBank/DDBJ whole genome shotgun (WGS) entry which is preliminary data.</text>
</comment>
<dbReference type="InterPro" id="IPR003339">
    <property type="entry name" value="ABC/ECF_trnsptr_transmembrane"/>
</dbReference>
<dbReference type="InterPro" id="IPR000719">
    <property type="entry name" value="Prot_kinase_dom"/>
</dbReference>
<evidence type="ECO:0000313" key="11">
    <source>
        <dbReference type="Proteomes" id="UP000239649"/>
    </source>
</evidence>
<feature type="transmembrane region" description="Helical" evidence="8">
    <location>
        <begin position="12"/>
        <end position="31"/>
    </location>
</feature>
<dbReference type="OrthoDB" id="193931at2759"/>
<dbReference type="PANTHER" id="PTHR24346">
    <property type="entry name" value="MAP/MICROTUBULE AFFINITY-REGULATING KINASE"/>
    <property type="match status" value="1"/>
</dbReference>
<dbReference type="PANTHER" id="PTHR24346:SF92">
    <property type="entry name" value="SNF1-RELATED PROTEIN KINASE 2.6"/>
    <property type="match status" value="1"/>
</dbReference>
<dbReference type="CDD" id="cd14003">
    <property type="entry name" value="STKc_AMPK-like"/>
    <property type="match status" value="2"/>
</dbReference>
<dbReference type="EMBL" id="LHPF02000046">
    <property type="protein sequence ID" value="PSC67849.1"/>
    <property type="molecule type" value="Genomic_DNA"/>
</dbReference>
<evidence type="ECO:0000256" key="2">
    <source>
        <dbReference type="ARBA" id="ARBA00022692"/>
    </source>
</evidence>
<evidence type="ECO:0000256" key="7">
    <source>
        <dbReference type="SAM" id="MobiDB-lite"/>
    </source>
</evidence>
<dbReference type="Proteomes" id="UP000239649">
    <property type="component" value="Unassembled WGS sequence"/>
</dbReference>
<organism evidence="10 11">
    <name type="scientific">Micractinium conductrix</name>
    <dbReference type="NCBI Taxonomy" id="554055"/>
    <lineage>
        <taxon>Eukaryota</taxon>
        <taxon>Viridiplantae</taxon>
        <taxon>Chlorophyta</taxon>
        <taxon>core chlorophytes</taxon>
        <taxon>Trebouxiophyceae</taxon>
        <taxon>Chlorellales</taxon>
        <taxon>Chlorellaceae</taxon>
        <taxon>Chlorella clade</taxon>
        <taxon>Micractinium</taxon>
    </lineage>
</organism>
<dbReference type="Pfam" id="PF02361">
    <property type="entry name" value="CbiQ"/>
    <property type="match status" value="1"/>
</dbReference>
<dbReference type="GO" id="GO:0005524">
    <property type="term" value="F:ATP binding"/>
    <property type="evidence" value="ECO:0007669"/>
    <property type="project" value="UniProtKB-KW"/>
</dbReference>